<dbReference type="Gene3D" id="3.10.450.40">
    <property type="match status" value="1"/>
</dbReference>
<accession>A0ABC8BHS5</accession>
<sequence length="240" mass="26658">MYWLGPFEYRSKQELLERLKHFVRTADIGEVIHPVAIQKLRLLLALHPDADRKIGVGVDHFRIDRNDLAGQGLRVVRLDGSTDNFSYKRCVTGVAQSHHGKVCEALRFVVRPQLDAFRAGLVWPVRCGITGSIIAHANDLHIDHKVAFWRLLEQFCHAYQIDLPSLEVSGSGMELVLVDHDVAHAFSAFHLAHAQLQPASRLANVVKGGRSSAAVYDGRSALHARSFSGVKLGTTSDKLM</sequence>
<dbReference type="EMBL" id="CP008742">
    <property type="protein sequence ID" value="ARD13737.1"/>
    <property type="molecule type" value="Genomic_DNA"/>
</dbReference>
<dbReference type="Proteomes" id="UP000005729">
    <property type="component" value="Chromosome"/>
</dbReference>
<dbReference type="KEGG" id="psav:PSA3335_23435"/>
<dbReference type="AlphaFoldDB" id="A0ABC8BHS5"/>
<evidence type="ECO:0000313" key="1">
    <source>
        <dbReference type="EMBL" id="ARD13737.1"/>
    </source>
</evidence>
<dbReference type="Pfam" id="PF11523">
    <property type="entry name" value="DUF3223"/>
    <property type="match status" value="1"/>
</dbReference>
<dbReference type="PANTHER" id="PTHR33415">
    <property type="entry name" value="PROTEIN EMBRYO DEFECTIVE 514"/>
    <property type="match status" value="1"/>
</dbReference>
<protein>
    <recommendedName>
        <fullName evidence="3">DUF3223 domain-containing protein</fullName>
    </recommendedName>
</protein>
<evidence type="ECO:0008006" key="3">
    <source>
        <dbReference type="Google" id="ProtNLM"/>
    </source>
</evidence>
<gene>
    <name evidence="1" type="ORF">PSA3335_23435</name>
</gene>
<dbReference type="RefSeq" id="WP_032074506.1">
    <property type="nucleotide sequence ID" value="NZ_CP008742.1"/>
</dbReference>
<name>A0ABC8BHS5_PSESS</name>
<proteinExistence type="predicted"/>
<dbReference type="InterPro" id="IPR044673">
    <property type="entry name" value="DCL-like"/>
</dbReference>
<dbReference type="PANTHER" id="PTHR33415:SF12">
    <property type="entry name" value="PROTEIN EMBRYO DEFECTIVE 514"/>
    <property type="match status" value="1"/>
</dbReference>
<evidence type="ECO:0000313" key="2">
    <source>
        <dbReference type="Proteomes" id="UP000005729"/>
    </source>
</evidence>
<organism evidence="1 2">
    <name type="scientific">Pseudomonas savastanoi pv. savastanoi NCPPB 3335</name>
    <dbReference type="NCBI Taxonomy" id="693985"/>
    <lineage>
        <taxon>Bacteria</taxon>
        <taxon>Pseudomonadati</taxon>
        <taxon>Pseudomonadota</taxon>
        <taxon>Gammaproteobacteria</taxon>
        <taxon>Pseudomonadales</taxon>
        <taxon>Pseudomonadaceae</taxon>
        <taxon>Pseudomonas</taxon>
    </lineage>
</organism>
<reference evidence="1 2" key="1">
    <citation type="journal article" date="2010" name="Environ. Microbiol.">
        <title>Annotation and overview of the Pseudomonas savastanoi pv. savastanoi NCPPB 3335 draft genome reveals the virulence gene complement of a tumour-inducing pathogen of woody hosts.</title>
        <authorList>
            <person name="Rodriguez-Palenzuela P."/>
            <person name="Matas I.M."/>
            <person name="Murillo J."/>
            <person name="Lopez-Solanilla E."/>
            <person name="Bardaji L."/>
            <person name="Perez-Martinez I."/>
            <person name="Rodriguez-Moskera M.E."/>
            <person name="Penyalver R."/>
            <person name="Lopez M.M."/>
            <person name="Quesada J.M."/>
            <person name="Biehl B.S."/>
            <person name="Perna N.T."/>
            <person name="Glasner J.D."/>
            <person name="Cabot E.L."/>
            <person name="Neeno-Eckwall E."/>
            <person name="Ramos C."/>
        </authorList>
    </citation>
    <scope>NUCLEOTIDE SEQUENCE [LARGE SCALE GENOMIC DNA]</scope>
    <source>
        <strain evidence="1 2">NCPPB 3335</strain>
    </source>
</reference>